<name>A0ABW4PE12_9ACTN</name>
<evidence type="ECO:0000313" key="2">
    <source>
        <dbReference type="EMBL" id="MFD1828559.1"/>
    </source>
</evidence>
<dbReference type="Gene3D" id="1.10.10.10">
    <property type="entry name" value="Winged helix-like DNA-binding domain superfamily/Winged helix DNA-binding domain"/>
    <property type="match status" value="1"/>
</dbReference>
<evidence type="ECO:0000259" key="1">
    <source>
        <dbReference type="SMART" id="SM00421"/>
    </source>
</evidence>
<dbReference type="EMBL" id="JBHUFU010000001">
    <property type="protein sequence ID" value="MFD1828559.1"/>
    <property type="molecule type" value="Genomic_DNA"/>
</dbReference>
<dbReference type="InterPro" id="IPR036388">
    <property type="entry name" value="WH-like_DNA-bd_sf"/>
</dbReference>
<feature type="domain" description="HTH luxR-type" evidence="1">
    <location>
        <begin position="13"/>
        <end position="70"/>
    </location>
</feature>
<evidence type="ECO:0000313" key="3">
    <source>
        <dbReference type="Proteomes" id="UP001597365"/>
    </source>
</evidence>
<dbReference type="InterPro" id="IPR000792">
    <property type="entry name" value="Tscrpt_reg_LuxR_C"/>
</dbReference>
<protein>
    <submittedName>
        <fullName evidence="2">Response regulator transcription factor</fullName>
    </submittedName>
</protein>
<sequence length="76" mass="8222">MTEQSETVGDSSHPPLSRLDVDILRLVAQGLSFCEIGQLACVSQSLVSRQVLRLMTLLGARDRADLVAKAEENGLI</sequence>
<dbReference type="Proteomes" id="UP001597365">
    <property type="component" value="Unassembled WGS sequence"/>
</dbReference>
<reference evidence="3" key="1">
    <citation type="journal article" date="2019" name="Int. J. Syst. Evol. Microbiol.">
        <title>The Global Catalogue of Microorganisms (GCM) 10K type strain sequencing project: providing services to taxonomists for standard genome sequencing and annotation.</title>
        <authorList>
            <consortium name="The Broad Institute Genomics Platform"/>
            <consortium name="The Broad Institute Genome Sequencing Center for Infectious Disease"/>
            <person name="Wu L."/>
            <person name="Ma J."/>
        </authorList>
    </citation>
    <scope>NUCLEOTIDE SEQUENCE [LARGE SCALE GENOMIC DNA]</scope>
    <source>
        <strain evidence="3">CGMCC 4.7455</strain>
    </source>
</reference>
<comment type="caution">
    <text evidence="2">The sequence shown here is derived from an EMBL/GenBank/DDBJ whole genome shotgun (WGS) entry which is preliminary data.</text>
</comment>
<dbReference type="SUPFAM" id="SSF46894">
    <property type="entry name" value="C-terminal effector domain of the bipartite response regulators"/>
    <property type="match status" value="1"/>
</dbReference>
<organism evidence="2 3">
    <name type="scientific">Streptomyces desertarenae</name>
    <dbReference type="NCBI Taxonomy" id="2666184"/>
    <lineage>
        <taxon>Bacteria</taxon>
        <taxon>Bacillati</taxon>
        <taxon>Actinomycetota</taxon>
        <taxon>Actinomycetes</taxon>
        <taxon>Kitasatosporales</taxon>
        <taxon>Streptomycetaceae</taxon>
        <taxon>Streptomyces</taxon>
    </lineage>
</organism>
<dbReference type="SMART" id="SM00421">
    <property type="entry name" value="HTH_LUXR"/>
    <property type="match status" value="1"/>
</dbReference>
<keyword evidence="3" id="KW-1185">Reference proteome</keyword>
<dbReference type="RefSeq" id="WP_380896190.1">
    <property type="nucleotide sequence ID" value="NZ_JBHUFU010000001.1"/>
</dbReference>
<proteinExistence type="predicted"/>
<accession>A0ABW4PE12</accession>
<gene>
    <name evidence="2" type="ORF">ACFSJS_02625</name>
</gene>
<dbReference type="InterPro" id="IPR016032">
    <property type="entry name" value="Sig_transdc_resp-reg_C-effctor"/>
</dbReference>